<dbReference type="EMBL" id="WHVB01000002">
    <property type="protein sequence ID" value="KAF8486240.1"/>
    <property type="molecule type" value="Genomic_DNA"/>
</dbReference>
<proteinExistence type="predicted"/>
<evidence type="ECO:0000313" key="2">
    <source>
        <dbReference type="Proteomes" id="UP000759537"/>
    </source>
</evidence>
<reference evidence="1" key="2">
    <citation type="journal article" date="2020" name="Nat. Commun.">
        <title>Large-scale genome sequencing of mycorrhizal fungi provides insights into the early evolution of symbiotic traits.</title>
        <authorList>
            <person name="Miyauchi S."/>
            <person name="Kiss E."/>
            <person name="Kuo A."/>
            <person name="Drula E."/>
            <person name="Kohler A."/>
            <person name="Sanchez-Garcia M."/>
            <person name="Morin E."/>
            <person name="Andreopoulos B."/>
            <person name="Barry K.W."/>
            <person name="Bonito G."/>
            <person name="Buee M."/>
            <person name="Carver A."/>
            <person name="Chen C."/>
            <person name="Cichocki N."/>
            <person name="Clum A."/>
            <person name="Culley D."/>
            <person name="Crous P.W."/>
            <person name="Fauchery L."/>
            <person name="Girlanda M."/>
            <person name="Hayes R.D."/>
            <person name="Keri Z."/>
            <person name="LaButti K."/>
            <person name="Lipzen A."/>
            <person name="Lombard V."/>
            <person name="Magnuson J."/>
            <person name="Maillard F."/>
            <person name="Murat C."/>
            <person name="Nolan M."/>
            <person name="Ohm R.A."/>
            <person name="Pangilinan J."/>
            <person name="Pereira M.F."/>
            <person name="Perotto S."/>
            <person name="Peter M."/>
            <person name="Pfister S."/>
            <person name="Riley R."/>
            <person name="Sitrit Y."/>
            <person name="Stielow J.B."/>
            <person name="Szollosi G."/>
            <person name="Zifcakova L."/>
            <person name="Stursova M."/>
            <person name="Spatafora J.W."/>
            <person name="Tedersoo L."/>
            <person name="Vaario L.M."/>
            <person name="Yamada A."/>
            <person name="Yan M."/>
            <person name="Wang P."/>
            <person name="Xu J."/>
            <person name="Bruns T."/>
            <person name="Baldrian P."/>
            <person name="Vilgalys R."/>
            <person name="Dunand C."/>
            <person name="Henrissat B."/>
            <person name="Grigoriev I.V."/>
            <person name="Hibbett D."/>
            <person name="Nagy L.G."/>
            <person name="Martin F.M."/>
        </authorList>
    </citation>
    <scope>NUCLEOTIDE SEQUENCE</scope>
    <source>
        <strain evidence="1">Prilba</strain>
    </source>
</reference>
<evidence type="ECO:0000313" key="1">
    <source>
        <dbReference type="EMBL" id="KAF8486240.1"/>
    </source>
</evidence>
<protein>
    <submittedName>
        <fullName evidence="1">Uncharacterized protein</fullName>
    </submittedName>
</protein>
<sequence length="104" mass="11437">MQQVFLSLLSPRCLTAFYSFPFLSRSRMTTLAQPPSCGNIDLRIQQGDSVPIFPFQLLPSPPRASPVFTRGATCTWWGPTGGCDVEALSRAAHVGFKLYSTRAI</sequence>
<dbReference type="Proteomes" id="UP000759537">
    <property type="component" value="Unassembled WGS sequence"/>
</dbReference>
<comment type="caution">
    <text evidence="1">The sequence shown here is derived from an EMBL/GenBank/DDBJ whole genome shotgun (WGS) entry which is preliminary data.</text>
</comment>
<name>A0A9P5TDA3_9AGAM</name>
<gene>
    <name evidence="1" type="ORF">DFH94DRAFT_711766</name>
</gene>
<accession>A0A9P5TDA3</accession>
<reference evidence="1" key="1">
    <citation type="submission" date="2019-10" db="EMBL/GenBank/DDBJ databases">
        <authorList>
            <consortium name="DOE Joint Genome Institute"/>
            <person name="Kuo A."/>
            <person name="Miyauchi S."/>
            <person name="Kiss E."/>
            <person name="Drula E."/>
            <person name="Kohler A."/>
            <person name="Sanchez-Garcia M."/>
            <person name="Andreopoulos B."/>
            <person name="Barry K.W."/>
            <person name="Bonito G."/>
            <person name="Buee M."/>
            <person name="Carver A."/>
            <person name="Chen C."/>
            <person name="Cichocki N."/>
            <person name="Clum A."/>
            <person name="Culley D."/>
            <person name="Crous P.W."/>
            <person name="Fauchery L."/>
            <person name="Girlanda M."/>
            <person name="Hayes R."/>
            <person name="Keri Z."/>
            <person name="LaButti K."/>
            <person name="Lipzen A."/>
            <person name="Lombard V."/>
            <person name="Magnuson J."/>
            <person name="Maillard F."/>
            <person name="Morin E."/>
            <person name="Murat C."/>
            <person name="Nolan M."/>
            <person name="Ohm R."/>
            <person name="Pangilinan J."/>
            <person name="Pereira M."/>
            <person name="Perotto S."/>
            <person name="Peter M."/>
            <person name="Riley R."/>
            <person name="Sitrit Y."/>
            <person name="Stielow B."/>
            <person name="Szollosi G."/>
            <person name="Zifcakova L."/>
            <person name="Stursova M."/>
            <person name="Spatafora J.W."/>
            <person name="Tedersoo L."/>
            <person name="Vaario L.-M."/>
            <person name="Yamada A."/>
            <person name="Yan M."/>
            <person name="Wang P."/>
            <person name="Xu J."/>
            <person name="Bruns T."/>
            <person name="Baldrian P."/>
            <person name="Vilgalys R."/>
            <person name="Henrissat B."/>
            <person name="Grigoriev I.V."/>
            <person name="Hibbett D."/>
            <person name="Nagy L.G."/>
            <person name="Martin F.M."/>
        </authorList>
    </citation>
    <scope>NUCLEOTIDE SEQUENCE</scope>
    <source>
        <strain evidence="1">Prilba</strain>
    </source>
</reference>
<organism evidence="1 2">
    <name type="scientific">Russula ochroleuca</name>
    <dbReference type="NCBI Taxonomy" id="152965"/>
    <lineage>
        <taxon>Eukaryota</taxon>
        <taxon>Fungi</taxon>
        <taxon>Dikarya</taxon>
        <taxon>Basidiomycota</taxon>
        <taxon>Agaricomycotina</taxon>
        <taxon>Agaricomycetes</taxon>
        <taxon>Russulales</taxon>
        <taxon>Russulaceae</taxon>
        <taxon>Russula</taxon>
    </lineage>
</organism>
<dbReference type="AlphaFoldDB" id="A0A9P5TDA3"/>
<keyword evidence="2" id="KW-1185">Reference proteome</keyword>